<gene>
    <name evidence="2" type="ORF">FB45DRAFT_928510</name>
</gene>
<dbReference type="Pfam" id="PF12697">
    <property type="entry name" value="Abhydrolase_6"/>
    <property type="match status" value="1"/>
</dbReference>
<dbReference type="InterPro" id="IPR029058">
    <property type="entry name" value="AB_hydrolase_fold"/>
</dbReference>
<protein>
    <submittedName>
        <fullName evidence="2">Alpha/beta-hydrolase</fullName>
    </submittedName>
</protein>
<proteinExistence type="predicted"/>
<evidence type="ECO:0000313" key="3">
    <source>
        <dbReference type="Proteomes" id="UP001221142"/>
    </source>
</evidence>
<reference evidence="2" key="1">
    <citation type="submission" date="2023-03" db="EMBL/GenBank/DDBJ databases">
        <title>Massive genome expansion in bonnet fungi (Mycena s.s.) driven by repeated elements and novel gene families across ecological guilds.</title>
        <authorList>
            <consortium name="Lawrence Berkeley National Laboratory"/>
            <person name="Harder C.B."/>
            <person name="Miyauchi S."/>
            <person name="Viragh M."/>
            <person name="Kuo A."/>
            <person name="Thoen E."/>
            <person name="Andreopoulos B."/>
            <person name="Lu D."/>
            <person name="Skrede I."/>
            <person name="Drula E."/>
            <person name="Henrissat B."/>
            <person name="Morin E."/>
            <person name="Kohler A."/>
            <person name="Barry K."/>
            <person name="LaButti K."/>
            <person name="Morin E."/>
            <person name="Salamov A."/>
            <person name="Lipzen A."/>
            <person name="Mereny Z."/>
            <person name="Hegedus B."/>
            <person name="Baldrian P."/>
            <person name="Stursova M."/>
            <person name="Weitz H."/>
            <person name="Taylor A."/>
            <person name="Grigoriev I.V."/>
            <person name="Nagy L.G."/>
            <person name="Martin F."/>
            <person name="Kauserud H."/>
        </authorList>
    </citation>
    <scope>NUCLEOTIDE SEQUENCE</scope>
    <source>
        <strain evidence="2">9284</strain>
    </source>
</reference>
<evidence type="ECO:0000313" key="2">
    <source>
        <dbReference type="EMBL" id="KAJ7621153.1"/>
    </source>
</evidence>
<evidence type="ECO:0000259" key="1">
    <source>
        <dbReference type="Pfam" id="PF12697"/>
    </source>
</evidence>
<organism evidence="2 3">
    <name type="scientific">Roridomyces roridus</name>
    <dbReference type="NCBI Taxonomy" id="1738132"/>
    <lineage>
        <taxon>Eukaryota</taxon>
        <taxon>Fungi</taxon>
        <taxon>Dikarya</taxon>
        <taxon>Basidiomycota</taxon>
        <taxon>Agaricomycotina</taxon>
        <taxon>Agaricomycetes</taxon>
        <taxon>Agaricomycetidae</taxon>
        <taxon>Agaricales</taxon>
        <taxon>Marasmiineae</taxon>
        <taxon>Mycenaceae</taxon>
        <taxon>Roridomyces</taxon>
    </lineage>
</organism>
<keyword evidence="3" id="KW-1185">Reference proteome</keyword>
<dbReference type="EMBL" id="JARKIF010000016">
    <property type="protein sequence ID" value="KAJ7621153.1"/>
    <property type="molecule type" value="Genomic_DNA"/>
</dbReference>
<dbReference type="AlphaFoldDB" id="A0AAD7BHQ9"/>
<dbReference type="SUPFAM" id="SSF53474">
    <property type="entry name" value="alpha/beta-Hydrolases"/>
    <property type="match status" value="1"/>
</dbReference>
<sequence>MDATSHILSGEDSLAGLSLTFKDAARIALVLTHCVGTNKEIWEPVIQRLYQLQSCARSGVVVVETWSMDSPNHGEAAAINEKALLKRPQGMTGYDWGRGIQTLLQSGLISHDLKVVPIGHSAGACILVLSGTAYPLDKLPYSSMILVEPTMMTKEILDKTFKTPSELSRVIDAVKQRKDIWQSREVARAWFAKRLPWKRWDPRVLDIFIKYGLRDLPTASYPTQAQGVTLSCTREQESVGYVYHQDGVDANELLKELCPRIPVHCIFGAEIDLVTDENHRVIHDASQGRRMASVATIEGAGHLITQEAPIKLADAIWKILSGDVGQDLSGKL</sequence>
<dbReference type="InterPro" id="IPR000073">
    <property type="entry name" value="AB_hydrolase_1"/>
</dbReference>
<comment type="caution">
    <text evidence="2">The sequence shown here is derived from an EMBL/GenBank/DDBJ whole genome shotgun (WGS) entry which is preliminary data.</text>
</comment>
<name>A0AAD7BHQ9_9AGAR</name>
<feature type="domain" description="AB hydrolase-1" evidence="1">
    <location>
        <begin position="29"/>
        <end position="315"/>
    </location>
</feature>
<dbReference type="Proteomes" id="UP001221142">
    <property type="component" value="Unassembled WGS sequence"/>
</dbReference>
<accession>A0AAD7BHQ9</accession>
<dbReference type="Gene3D" id="3.40.50.1820">
    <property type="entry name" value="alpha/beta hydrolase"/>
    <property type="match status" value="1"/>
</dbReference>